<dbReference type="Gene3D" id="1.10.510.10">
    <property type="entry name" value="Transferase(Phosphotransferase) domain 1"/>
    <property type="match status" value="1"/>
</dbReference>
<sequence>MFIYVYTGVNVNNILVLTGRKVGKGNFYFSSILLLYTLISLQYCAAIDVSTQTQNLFEGETLVSPSEIFELGFFKPNGSSNQYIGIWYKKIPVRKLFGWQIEKTQFHKNTIIWSTHIEIGNNSTIALLLDNGDLVLRDNISRVLLWESFNFPSDTLLADMVMSVNSRSGKGRFSTSWKSEDDPSIGEFTNGLVHQMPPECFVWKYLKPYWRSGAWNGVTFIGIQGSNPSYLENFTLNYNNQDGVYSLSFDSFNNMTVILVHESNGSLRRLTWDETAKEWSLSFESFNTPCDVYGRCGELGFVMLENPQFVVGFELRFKEEWSRGNWSGGCVRRTELGCAGNSSSGLSSEKEEKEGFWRLHDVKLPDFSLVLEFDNAKECEEWCLNNCSCLACAYVVLRCMVWTTDLIDTQQYLVPGGPDLFLRLAHSDLEDKLKTSTIISTSVISRFIIMGGLIYGFFRQQKAKQRVGEESRKVMEPDDAISERHTSVTQGNQPELPQFLFNTIVVATENFSITNKLGEGGFGTVYKGKLIDEQEVAVKRLSNMSGQGVHEFKNEIILISKPQHRNLVKLLGYCIEGDEKILIKYTPNKSLDTSLFDQTKRSKLDWPTCFNIIQVSKKKVMTFEVLFPNVIISIHVGYMSPEYAMGGIFSEKSDVFSFGVLLLEIISSRKNTSIHFYEQSLNLVGHAWCLWNEAKALELMDQELVHLYCASEVWRCIHVALLCVQNHAKDRPTMS</sequence>
<evidence type="ECO:0000256" key="10">
    <source>
        <dbReference type="ARBA" id="ARBA00048679"/>
    </source>
</evidence>
<evidence type="ECO:0000313" key="17">
    <source>
        <dbReference type="EMBL" id="KAK6917415.1"/>
    </source>
</evidence>
<protein>
    <recommendedName>
        <fullName evidence="11">Receptor-like serine/threonine-protein kinase</fullName>
        <ecNumber evidence="11">2.7.11.1</ecNumber>
    </recommendedName>
</protein>
<dbReference type="SUPFAM" id="SSF51110">
    <property type="entry name" value="alpha-D-mannose-specific plant lectins"/>
    <property type="match status" value="1"/>
</dbReference>
<keyword evidence="7" id="KW-1015">Disulfide bond</keyword>
<dbReference type="CDD" id="cd00028">
    <property type="entry name" value="B_lectin"/>
    <property type="match status" value="1"/>
</dbReference>
<dbReference type="PROSITE" id="PS50927">
    <property type="entry name" value="BULB_LECTIN"/>
    <property type="match status" value="1"/>
</dbReference>
<dbReference type="InterPro" id="IPR003609">
    <property type="entry name" value="Pan_app"/>
</dbReference>
<dbReference type="SUPFAM" id="SSF56112">
    <property type="entry name" value="Protein kinase-like (PK-like)"/>
    <property type="match status" value="1"/>
</dbReference>
<evidence type="ECO:0000256" key="8">
    <source>
        <dbReference type="ARBA" id="ARBA00023180"/>
    </source>
</evidence>
<dbReference type="PANTHER" id="PTHR32444:SF89">
    <property type="entry name" value="S GLYCOPROTEIN"/>
    <property type="match status" value="1"/>
</dbReference>
<dbReference type="AlphaFoldDB" id="A0AAN8YZ05"/>
<dbReference type="Gene3D" id="2.90.10.10">
    <property type="entry name" value="Bulb-type lectin domain"/>
    <property type="match status" value="1"/>
</dbReference>
<dbReference type="GO" id="GO:0004674">
    <property type="term" value="F:protein serine/threonine kinase activity"/>
    <property type="evidence" value="ECO:0007669"/>
    <property type="project" value="UniProtKB-KW"/>
</dbReference>
<keyword evidence="8" id="KW-0325">Glycoprotein</keyword>
<evidence type="ECO:0000313" key="18">
    <source>
        <dbReference type="Proteomes" id="UP001370490"/>
    </source>
</evidence>
<dbReference type="InterPro" id="IPR000858">
    <property type="entry name" value="S_locus_glycoprot_dom"/>
</dbReference>
<evidence type="ECO:0000256" key="5">
    <source>
        <dbReference type="ARBA" id="ARBA00022777"/>
    </source>
</evidence>
<dbReference type="PROSITE" id="PS00107">
    <property type="entry name" value="PROTEIN_KINASE_ATP"/>
    <property type="match status" value="1"/>
</dbReference>
<evidence type="ECO:0000256" key="9">
    <source>
        <dbReference type="ARBA" id="ARBA00047899"/>
    </source>
</evidence>
<dbReference type="SMART" id="SM00473">
    <property type="entry name" value="PAN_AP"/>
    <property type="match status" value="1"/>
</dbReference>
<evidence type="ECO:0000256" key="1">
    <source>
        <dbReference type="ARBA" id="ARBA00022527"/>
    </source>
</evidence>
<dbReference type="Pfam" id="PF00954">
    <property type="entry name" value="S_locus_glycop"/>
    <property type="match status" value="1"/>
</dbReference>
<feature type="domain" description="Apple" evidence="16">
    <location>
        <begin position="338"/>
        <end position="425"/>
    </location>
</feature>
<evidence type="ECO:0000256" key="13">
    <source>
        <dbReference type="SAM" id="MobiDB-lite"/>
    </source>
</evidence>
<feature type="domain" description="Protein kinase" evidence="14">
    <location>
        <begin position="511"/>
        <end position="735"/>
    </location>
</feature>
<dbReference type="GO" id="GO:0048544">
    <property type="term" value="P:recognition of pollen"/>
    <property type="evidence" value="ECO:0007669"/>
    <property type="project" value="InterPro"/>
</dbReference>
<keyword evidence="6 11" id="KW-0067">ATP-binding</keyword>
<name>A0AAN8YZ05_9MAGN</name>
<evidence type="ECO:0000256" key="3">
    <source>
        <dbReference type="ARBA" id="ARBA00022729"/>
    </source>
</evidence>
<keyword evidence="18" id="KW-1185">Reference proteome</keyword>
<dbReference type="InterPro" id="IPR017441">
    <property type="entry name" value="Protein_kinase_ATP_BS"/>
</dbReference>
<evidence type="ECO:0000259" key="15">
    <source>
        <dbReference type="PROSITE" id="PS50927"/>
    </source>
</evidence>
<comment type="caution">
    <text evidence="17">The sequence shown here is derived from an EMBL/GenBank/DDBJ whole genome shotgun (WGS) entry which is preliminary data.</text>
</comment>
<dbReference type="Pfam" id="PF07714">
    <property type="entry name" value="PK_Tyr_Ser-Thr"/>
    <property type="match status" value="2"/>
</dbReference>
<evidence type="ECO:0000259" key="14">
    <source>
        <dbReference type="PROSITE" id="PS50011"/>
    </source>
</evidence>
<dbReference type="InterPro" id="IPR001480">
    <property type="entry name" value="Bulb-type_lectin_dom"/>
</dbReference>
<dbReference type="CDD" id="cd01098">
    <property type="entry name" value="PAN_AP_plant"/>
    <property type="match status" value="1"/>
</dbReference>
<dbReference type="Pfam" id="PF01453">
    <property type="entry name" value="B_lectin"/>
    <property type="match status" value="1"/>
</dbReference>
<evidence type="ECO:0000256" key="2">
    <source>
        <dbReference type="ARBA" id="ARBA00022679"/>
    </source>
</evidence>
<dbReference type="Proteomes" id="UP001370490">
    <property type="component" value="Unassembled WGS sequence"/>
</dbReference>
<keyword evidence="4 11" id="KW-0547">Nucleotide-binding</keyword>
<evidence type="ECO:0000256" key="11">
    <source>
        <dbReference type="PIRNR" id="PIRNR000641"/>
    </source>
</evidence>
<keyword evidence="5 11" id="KW-0418">Kinase</keyword>
<evidence type="ECO:0000256" key="6">
    <source>
        <dbReference type="ARBA" id="ARBA00022840"/>
    </source>
</evidence>
<dbReference type="Pfam" id="PF08276">
    <property type="entry name" value="PAN_2"/>
    <property type="match status" value="1"/>
</dbReference>
<organism evidence="17 18">
    <name type="scientific">Dillenia turbinata</name>
    <dbReference type="NCBI Taxonomy" id="194707"/>
    <lineage>
        <taxon>Eukaryota</taxon>
        <taxon>Viridiplantae</taxon>
        <taxon>Streptophyta</taxon>
        <taxon>Embryophyta</taxon>
        <taxon>Tracheophyta</taxon>
        <taxon>Spermatophyta</taxon>
        <taxon>Magnoliopsida</taxon>
        <taxon>eudicotyledons</taxon>
        <taxon>Gunneridae</taxon>
        <taxon>Pentapetalae</taxon>
        <taxon>Dilleniales</taxon>
        <taxon>Dilleniaceae</taxon>
        <taxon>Dillenia</taxon>
    </lineage>
</organism>
<feature type="domain" description="Bulb-type lectin" evidence="15">
    <location>
        <begin position="47"/>
        <end position="188"/>
    </location>
</feature>
<feature type="binding site" evidence="12">
    <location>
        <position position="539"/>
    </location>
    <ligand>
        <name>ATP</name>
        <dbReference type="ChEBI" id="CHEBI:30616"/>
    </ligand>
</feature>
<dbReference type="Gene3D" id="3.30.200.20">
    <property type="entry name" value="Phosphorylase Kinase, domain 1"/>
    <property type="match status" value="1"/>
</dbReference>
<accession>A0AAN8YZ05</accession>
<gene>
    <name evidence="17" type="ORF">RJ641_018166</name>
</gene>
<dbReference type="EMBL" id="JBAMMX010000023">
    <property type="protein sequence ID" value="KAK6917415.1"/>
    <property type="molecule type" value="Genomic_DNA"/>
</dbReference>
<evidence type="ECO:0000259" key="16">
    <source>
        <dbReference type="PROSITE" id="PS50948"/>
    </source>
</evidence>
<reference evidence="17 18" key="1">
    <citation type="submission" date="2023-12" db="EMBL/GenBank/DDBJ databases">
        <title>A high-quality genome assembly for Dillenia turbinata (Dilleniales).</title>
        <authorList>
            <person name="Chanderbali A."/>
        </authorList>
    </citation>
    <scope>NUCLEOTIDE SEQUENCE [LARGE SCALE GENOMIC DNA]</scope>
    <source>
        <strain evidence="17">LSX21</strain>
        <tissue evidence="17">Leaf</tissue>
    </source>
</reference>
<dbReference type="InterPro" id="IPR000719">
    <property type="entry name" value="Prot_kinase_dom"/>
</dbReference>
<proteinExistence type="inferred from homology"/>
<comment type="catalytic activity">
    <reaction evidence="10 11">
        <text>L-seryl-[protein] + ATP = O-phospho-L-seryl-[protein] + ADP + H(+)</text>
        <dbReference type="Rhea" id="RHEA:17989"/>
        <dbReference type="Rhea" id="RHEA-COMP:9863"/>
        <dbReference type="Rhea" id="RHEA-COMP:11604"/>
        <dbReference type="ChEBI" id="CHEBI:15378"/>
        <dbReference type="ChEBI" id="CHEBI:29999"/>
        <dbReference type="ChEBI" id="CHEBI:30616"/>
        <dbReference type="ChEBI" id="CHEBI:83421"/>
        <dbReference type="ChEBI" id="CHEBI:456216"/>
        <dbReference type="EC" id="2.7.11.1"/>
    </reaction>
</comment>
<dbReference type="PROSITE" id="PS50011">
    <property type="entry name" value="PROTEIN_KINASE_DOM"/>
    <property type="match status" value="1"/>
</dbReference>
<dbReference type="PANTHER" id="PTHR32444">
    <property type="entry name" value="BULB-TYPE LECTIN DOMAIN-CONTAINING PROTEIN"/>
    <property type="match status" value="1"/>
</dbReference>
<dbReference type="InterPro" id="IPR011009">
    <property type="entry name" value="Kinase-like_dom_sf"/>
</dbReference>
<evidence type="ECO:0000256" key="12">
    <source>
        <dbReference type="PROSITE-ProRule" id="PRU10141"/>
    </source>
</evidence>
<dbReference type="InterPro" id="IPR024171">
    <property type="entry name" value="SRK-like_kinase"/>
</dbReference>
<dbReference type="EC" id="2.7.11.1" evidence="11"/>
<comment type="catalytic activity">
    <reaction evidence="9 11">
        <text>L-threonyl-[protein] + ATP = O-phospho-L-threonyl-[protein] + ADP + H(+)</text>
        <dbReference type="Rhea" id="RHEA:46608"/>
        <dbReference type="Rhea" id="RHEA-COMP:11060"/>
        <dbReference type="Rhea" id="RHEA-COMP:11605"/>
        <dbReference type="ChEBI" id="CHEBI:15378"/>
        <dbReference type="ChEBI" id="CHEBI:30013"/>
        <dbReference type="ChEBI" id="CHEBI:30616"/>
        <dbReference type="ChEBI" id="CHEBI:61977"/>
        <dbReference type="ChEBI" id="CHEBI:456216"/>
        <dbReference type="EC" id="2.7.11.1"/>
    </reaction>
</comment>
<comment type="similarity">
    <text evidence="11">Belongs to the protein kinase superfamily. Ser/Thr protein kinase family.</text>
</comment>
<dbReference type="GO" id="GO:0005524">
    <property type="term" value="F:ATP binding"/>
    <property type="evidence" value="ECO:0007669"/>
    <property type="project" value="UniProtKB-UniRule"/>
</dbReference>
<dbReference type="InterPro" id="IPR036426">
    <property type="entry name" value="Bulb-type_lectin_dom_sf"/>
</dbReference>
<keyword evidence="2 11" id="KW-0808">Transferase</keyword>
<feature type="region of interest" description="Disordered" evidence="13">
    <location>
        <begin position="468"/>
        <end position="492"/>
    </location>
</feature>
<keyword evidence="3" id="KW-0732">Signal</keyword>
<dbReference type="InterPro" id="IPR001245">
    <property type="entry name" value="Ser-Thr/Tyr_kinase_cat_dom"/>
</dbReference>
<dbReference type="PROSITE" id="PS50948">
    <property type="entry name" value="PAN"/>
    <property type="match status" value="1"/>
</dbReference>
<feature type="compositionally biased region" description="Basic and acidic residues" evidence="13">
    <location>
        <begin position="468"/>
        <end position="486"/>
    </location>
</feature>
<evidence type="ECO:0000256" key="7">
    <source>
        <dbReference type="ARBA" id="ARBA00023157"/>
    </source>
</evidence>
<keyword evidence="1 11" id="KW-0723">Serine/threonine-protein kinase</keyword>
<dbReference type="FunFam" id="3.30.200.20:FF:000195">
    <property type="entry name" value="G-type lectin S-receptor-like serine/threonine-protein kinase"/>
    <property type="match status" value="1"/>
</dbReference>
<dbReference type="SMART" id="SM00108">
    <property type="entry name" value="B_lectin"/>
    <property type="match status" value="1"/>
</dbReference>
<evidence type="ECO:0000256" key="4">
    <source>
        <dbReference type="ARBA" id="ARBA00022741"/>
    </source>
</evidence>
<dbReference type="PIRSF" id="PIRSF000641">
    <property type="entry name" value="SRK"/>
    <property type="match status" value="1"/>
</dbReference>